<comment type="subcellular location">
    <subcellularLocation>
        <location evidence="1 8">Membrane</location>
        <topology evidence="1 8">Multi-pass membrane protein</topology>
    </subcellularLocation>
</comment>
<dbReference type="AlphaFoldDB" id="A0A2G9HS51"/>
<comment type="caution">
    <text evidence="8">Lacks conserved residue(s) required for the propagation of feature annotation.</text>
</comment>
<evidence type="ECO:0000256" key="4">
    <source>
        <dbReference type="ARBA" id="ARBA00022927"/>
    </source>
</evidence>
<evidence type="ECO:0000256" key="7">
    <source>
        <dbReference type="ARBA" id="ARBA00025800"/>
    </source>
</evidence>
<organism evidence="9 10">
    <name type="scientific">Handroanthus impetiginosus</name>
    <dbReference type="NCBI Taxonomy" id="429701"/>
    <lineage>
        <taxon>Eukaryota</taxon>
        <taxon>Viridiplantae</taxon>
        <taxon>Streptophyta</taxon>
        <taxon>Embryophyta</taxon>
        <taxon>Tracheophyta</taxon>
        <taxon>Spermatophyta</taxon>
        <taxon>Magnoliopsida</taxon>
        <taxon>eudicotyledons</taxon>
        <taxon>Gunneridae</taxon>
        <taxon>Pentapetalae</taxon>
        <taxon>asterids</taxon>
        <taxon>lamiids</taxon>
        <taxon>Lamiales</taxon>
        <taxon>Bignoniaceae</taxon>
        <taxon>Crescentiina</taxon>
        <taxon>Tabebuia alliance</taxon>
        <taxon>Handroanthus</taxon>
    </lineage>
</organism>
<feature type="transmembrane region" description="Helical" evidence="8">
    <location>
        <begin position="89"/>
        <end position="114"/>
    </location>
</feature>
<protein>
    <recommendedName>
        <fullName evidence="8">Vesicle transport protein</fullName>
    </recommendedName>
</protein>
<gene>
    <name evidence="9" type="ORF">CDL12_06945</name>
</gene>
<dbReference type="GO" id="GO:0005737">
    <property type="term" value="C:cytoplasm"/>
    <property type="evidence" value="ECO:0007669"/>
    <property type="project" value="UniProtKB-ARBA"/>
</dbReference>
<keyword evidence="6 8" id="KW-0472">Membrane</keyword>
<dbReference type="EMBL" id="NKXS01001138">
    <property type="protein sequence ID" value="PIN20354.1"/>
    <property type="molecule type" value="Genomic_DNA"/>
</dbReference>
<keyword evidence="5 8" id="KW-1133">Transmembrane helix</keyword>
<name>A0A2G9HS51_9LAMI</name>
<keyword evidence="10" id="KW-1185">Reference proteome</keyword>
<keyword evidence="2 8" id="KW-0813">Transport</keyword>
<dbReference type="GO" id="GO:0015031">
    <property type="term" value="P:protein transport"/>
    <property type="evidence" value="ECO:0007669"/>
    <property type="project" value="UniProtKB-KW"/>
</dbReference>
<dbReference type="InterPro" id="IPR011691">
    <property type="entry name" value="Vesicle_transpt_SFT2"/>
</dbReference>
<evidence type="ECO:0000313" key="10">
    <source>
        <dbReference type="Proteomes" id="UP000231279"/>
    </source>
</evidence>
<dbReference type="GO" id="GO:0016020">
    <property type="term" value="C:membrane"/>
    <property type="evidence" value="ECO:0007669"/>
    <property type="project" value="UniProtKB-SubCell"/>
</dbReference>
<evidence type="ECO:0000256" key="5">
    <source>
        <dbReference type="ARBA" id="ARBA00022989"/>
    </source>
</evidence>
<proteinExistence type="inferred from homology"/>
<accession>A0A2G9HS51</accession>
<sequence length="224" mass="24042">MRKTAQAWFSGGPSSDLEKTPSSLLADWNAYAAASDAADGDSSSFDLEAAVRTANDKVTSTFSVVSKGVREIPGSFNSATSNVPSGKSLMYFGFFLATGVFFIFIAFTIFLPVMVLKPQKFAICFTFGCAFIVGSFFALKGPKNQLAHMLSKERLPFTIGFIGSMVGTVYVSMVLHSYILSVIFSVLQVLALSYYAISYFPGGSAGLKFLSSTLASSVLRCFGR</sequence>
<comment type="similarity">
    <text evidence="7 8">Belongs to the SFT2 family.</text>
</comment>
<dbReference type="PANTHER" id="PTHR23137">
    <property type="entry name" value="VESICLE TRANSPORT PROTEIN-RELATED"/>
    <property type="match status" value="1"/>
</dbReference>
<evidence type="ECO:0000256" key="6">
    <source>
        <dbReference type="ARBA" id="ARBA00023136"/>
    </source>
</evidence>
<evidence type="ECO:0000256" key="2">
    <source>
        <dbReference type="ARBA" id="ARBA00022448"/>
    </source>
</evidence>
<comment type="caution">
    <text evidence="9">The sequence shown here is derived from an EMBL/GenBank/DDBJ whole genome shotgun (WGS) entry which is preliminary data.</text>
</comment>
<dbReference type="InterPro" id="IPR007305">
    <property type="entry name" value="Vesicle_transpt_Got1/SFT2"/>
</dbReference>
<reference evidence="10" key="1">
    <citation type="journal article" date="2018" name="Gigascience">
        <title>Genome assembly of the Pink Ipe (Handroanthus impetiginosus, Bignoniaceae), a highly valued, ecologically keystone Neotropical timber forest tree.</title>
        <authorList>
            <person name="Silva-Junior O.B."/>
            <person name="Grattapaglia D."/>
            <person name="Novaes E."/>
            <person name="Collevatti R.G."/>
        </authorList>
    </citation>
    <scope>NUCLEOTIDE SEQUENCE [LARGE SCALE GENOMIC DNA]</scope>
    <source>
        <strain evidence="10">cv. UFG-1</strain>
    </source>
</reference>
<evidence type="ECO:0000313" key="9">
    <source>
        <dbReference type="EMBL" id="PIN20354.1"/>
    </source>
</evidence>
<dbReference type="OrthoDB" id="660759at2759"/>
<dbReference type="Pfam" id="PF04178">
    <property type="entry name" value="Got1"/>
    <property type="match status" value="1"/>
</dbReference>
<keyword evidence="4 8" id="KW-0653">Protein transport</keyword>
<feature type="transmembrane region" description="Helical" evidence="8">
    <location>
        <begin position="120"/>
        <end position="139"/>
    </location>
</feature>
<keyword evidence="3 8" id="KW-0812">Transmembrane</keyword>
<dbReference type="STRING" id="429701.A0A2G9HS51"/>
<dbReference type="PANTHER" id="PTHR23137:SF36">
    <property type="entry name" value="VESICLE TRANSPORT PROTEIN SFT2C"/>
    <property type="match status" value="1"/>
</dbReference>
<comment type="function">
    <text evidence="8">May be involved in fusion of retrograde transport vesicles derived from an endocytic compartment with the Golgi complex.</text>
</comment>
<dbReference type="Proteomes" id="UP000231279">
    <property type="component" value="Unassembled WGS sequence"/>
</dbReference>
<feature type="transmembrane region" description="Helical" evidence="8">
    <location>
        <begin position="155"/>
        <end position="172"/>
    </location>
</feature>
<dbReference type="GO" id="GO:0016192">
    <property type="term" value="P:vesicle-mediated transport"/>
    <property type="evidence" value="ECO:0007669"/>
    <property type="project" value="InterPro"/>
</dbReference>
<evidence type="ECO:0000256" key="8">
    <source>
        <dbReference type="RuleBase" id="RU363111"/>
    </source>
</evidence>
<evidence type="ECO:0000256" key="3">
    <source>
        <dbReference type="ARBA" id="ARBA00022692"/>
    </source>
</evidence>
<evidence type="ECO:0000256" key="1">
    <source>
        <dbReference type="ARBA" id="ARBA00004141"/>
    </source>
</evidence>
<dbReference type="GO" id="GO:0012505">
    <property type="term" value="C:endomembrane system"/>
    <property type="evidence" value="ECO:0007669"/>
    <property type="project" value="UniProtKB-ARBA"/>
</dbReference>